<name>A0A562V3K0_9ACTN</name>
<dbReference type="Gene3D" id="3.30.70.80">
    <property type="entry name" value="Peptidase S8 propeptide/proteinase inhibitor I9"/>
    <property type="match status" value="1"/>
</dbReference>
<evidence type="ECO:0000256" key="3">
    <source>
        <dbReference type="ARBA" id="ARBA00022801"/>
    </source>
</evidence>
<dbReference type="CDD" id="cd00146">
    <property type="entry name" value="PKD"/>
    <property type="match status" value="1"/>
</dbReference>
<gene>
    <name evidence="8" type="ORF">LX16_3237</name>
</gene>
<dbReference type="Gene3D" id="2.60.40.10">
    <property type="entry name" value="Immunoglobulins"/>
    <property type="match status" value="2"/>
</dbReference>
<evidence type="ECO:0000313" key="8">
    <source>
        <dbReference type="EMBL" id="TWJ12479.1"/>
    </source>
</evidence>
<dbReference type="InterPro" id="IPR022409">
    <property type="entry name" value="PKD/Chitinase_dom"/>
</dbReference>
<dbReference type="RefSeq" id="WP_147139633.1">
    <property type="nucleotide sequence ID" value="NZ_BAABIJ010000002.1"/>
</dbReference>
<dbReference type="InterPro" id="IPR000209">
    <property type="entry name" value="Peptidase_S8/S53_dom"/>
</dbReference>
<dbReference type="InterPro" id="IPR023828">
    <property type="entry name" value="Peptidase_S8_Ser-AS"/>
</dbReference>
<dbReference type="SMART" id="SM00089">
    <property type="entry name" value="PKD"/>
    <property type="match status" value="2"/>
</dbReference>
<keyword evidence="4 5" id="KW-0720">Serine protease</keyword>
<dbReference type="SUPFAM" id="SSF49299">
    <property type="entry name" value="PKD domain"/>
    <property type="match status" value="1"/>
</dbReference>
<evidence type="ECO:0000259" key="7">
    <source>
        <dbReference type="PROSITE" id="PS50093"/>
    </source>
</evidence>
<dbReference type="Pfam" id="PF00082">
    <property type="entry name" value="Peptidase_S8"/>
    <property type="match status" value="1"/>
</dbReference>
<dbReference type="InterPro" id="IPR050131">
    <property type="entry name" value="Peptidase_S8_subtilisin-like"/>
</dbReference>
<dbReference type="SUPFAM" id="SSF54897">
    <property type="entry name" value="Protease propeptides/inhibitors"/>
    <property type="match status" value="1"/>
</dbReference>
<dbReference type="Pfam" id="PF05922">
    <property type="entry name" value="Inhibitor_I9"/>
    <property type="match status" value="1"/>
</dbReference>
<dbReference type="PRINTS" id="PR00723">
    <property type="entry name" value="SUBTILISIN"/>
</dbReference>
<evidence type="ECO:0000256" key="6">
    <source>
        <dbReference type="SAM" id="SignalP"/>
    </source>
</evidence>
<feature type="active site" description="Charge relay system" evidence="5">
    <location>
        <position position="161"/>
    </location>
</feature>
<reference evidence="8 9" key="1">
    <citation type="journal article" date="2013" name="Stand. Genomic Sci.">
        <title>Genomic Encyclopedia of Type Strains, Phase I: The one thousand microbial genomes (KMG-I) project.</title>
        <authorList>
            <person name="Kyrpides N.C."/>
            <person name="Woyke T."/>
            <person name="Eisen J.A."/>
            <person name="Garrity G."/>
            <person name="Lilburn T.G."/>
            <person name="Beck B.J."/>
            <person name="Whitman W.B."/>
            <person name="Hugenholtz P."/>
            <person name="Klenk H.P."/>
        </authorList>
    </citation>
    <scope>NUCLEOTIDE SEQUENCE [LARGE SCALE GENOMIC DNA]</scope>
    <source>
        <strain evidence="8 9">DSM 45044</strain>
    </source>
</reference>
<dbReference type="InterPro" id="IPR037045">
    <property type="entry name" value="S8pro/Inhibitor_I9_sf"/>
</dbReference>
<dbReference type="PANTHER" id="PTHR43806">
    <property type="entry name" value="PEPTIDASE S8"/>
    <property type="match status" value="1"/>
</dbReference>
<keyword evidence="9" id="KW-1185">Reference proteome</keyword>
<sequence length="592" mass="59456">MTPLRPLAALGALAVGTALAVATAPAAHAEPATGPILMADAPDRIPDVYLVDLADDAAVATRASVTATADRLTDAYGGQLRFTYHAAMTGFSLELDEAAAKRLAADPAVESVEAVGMATLDGTQTDAPWGLDRVDQRDLPLNQTYEYPDSAGEGVTVYVLDTGNRFSHRDFGGRASAGPDFITPGGGSTDCHGHGTHVASTAVGTTYGVAKRAETVALRVLDCGGSGPWDGIIGAVDWVTDNGVTPSVVNMSLGGNGQQPALEQAVRNSIAAGYQYSLAAGNDNANACNFTPARVGEAITVGATSSNDGRASFSNYGSCLDVFAPGNQITAASHRGDTLTTTMSGTSMAAPHVAGIAALYLAENPSASPAQVRNALVNNGSTGKVGNPGSGSPNVLGYTGFIDGGPPPTDDFSVSLSPASGEVAPGGSVGADVSMSVTSGAVQDVTLSASGLPSGATATFDPAETTSDGDARLTIATSTGTPEGAYTVTVTATGTEATRTATFRLQVGDGGGDGPTAAFTVNCFQGIAICMFDAAGSQGDIASYRWAFGDGATGQGVFTHHWYGAAGTYRVTLTVTDTSGATHTTTRTVTAG</sequence>
<feature type="active site" description="Charge relay system" evidence="5">
    <location>
        <position position="347"/>
    </location>
</feature>
<dbReference type="GO" id="GO:0004252">
    <property type="term" value="F:serine-type endopeptidase activity"/>
    <property type="evidence" value="ECO:0007669"/>
    <property type="project" value="UniProtKB-UniRule"/>
</dbReference>
<dbReference type="InterPro" id="IPR035986">
    <property type="entry name" value="PKD_dom_sf"/>
</dbReference>
<dbReference type="CDD" id="cd04077">
    <property type="entry name" value="Peptidases_S8_PCSK9_ProteinaseK_like"/>
    <property type="match status" value="1"/>
</dbReference>
<dbReference type="GO" id="GO:0005975">
    <property type="term" value="P:carbohydrate metabolic process"/>
    <property type="evidence" value="ECO:0007669"/>
    <property type="project" value="UniProtKB-ARBA"/>
</dbReference>
<evidence type="ECO:0000256" key="2">
    <source>
        <dbReference type="ARBA" id="ARBA00022670"/>
    </source>
</evidence>
<feature type="signal peptide" evidence="6">
    <location>
        <begin position="1"/>
        <end position="29"/>
    </location>
</feature>
<dbReference type="Pfam" id="PF18911">
    <property type="entry name" value="PKD_4"/>
    <property type="match status" value="1"/>
</dbReference>
<dbReference type="InterPro" id="IPR036852">
    <property type="entry name" value="Peptidase_S8/S53_dom_sf"/>
</dbReference>
<evidence type="ECO:0000256" key="4">
    <source>
        <dbReference type="ARBA" id="ARBA00022825"/>
    </source>
</evidence>
<keyword evidence="3 5" id="KW-0378">Hydrolase</keyword>
<feature type="chain" id="PRO_5022074203" evidence="6">
    <location>
        <begin position="30"/>
        <end position="592"/>
    </location>
</feature>
<dbReference type="FunFam" id="3.40.50.200:FF:000014">
    <property type="entry name" value="Proteinase K"/>
    <property type="match status" value="1"/>
</dbReference>
<comment type="caution">
    <text evidence="8">The sequence shown here is derived from an EMBL/GenBank/DDBJ whole genome shotgun (WGS) entry which is preliminary data.</text>
</comment>
<dbReference type="Gene3D" id="3.40.50.200">
    <property type="entry name" value="Peptidase S8/S53 domain"/>
    <property type="match status" value="1"/>
</dbReference>
<dbReference type="InterPro" id="IPR022398">
    <property type="entry name" value="Peptidase_S8_His-AS"/>
</dbReference>
<comment type="similarity">
    <text evidence="1 5">Belongs to the peptidase S8 family.</text>
</comment>
<dbReference type="PROSITE" id="PS00137">
    <property type="entry name" value="SUBTILASE_HIS"/>
    <property type="match status" value="1"/>
</dbReference>
<dbReference type="InterPro" id="IPR034193">
    <property type="entry name" value="PCSK9_ProteinaseK-like"/>
</dbReference>
<evidence type="ECO:0000256" key="5">
    <source>
        <dbReference type="PROSITE-ProRule" id="PRU01240"/>
    </source>
</evidence>
<dbReference type="PROSITE" id="PS00138">
    <property type="entry name" value="SUBTILASE_SER"/>
    <property type="match status" value="1"/>
</dbReference>
<dbReference type="InterPro" id="IPR015500">
    <property type="entry name" value="Peptidase_S8_subtilisin-rel"/>
</dbReference>
<proteinExistence type="inferred from homology"/>
<protein>
    <submittedName>
        <fullName evidence="8">Subtilisin family serine protease</fullName>
    </submittedName>
</protein>
<accession>A0A562V3K0</accession>
<dbReference type="Proteomes" id="UP000321617">
    <property type="component" value="Unassembled WGS sequence"/>
</dbReference>
<organism evidence="8 9">
    <name type="scientific">Stackebrandtia albiflava</name>
    <dbReference type="NCBI Taxonomy" id="406432"/>
    <lineage>
        <taxon>Bacteria</taxon>
        <taxon>Bacillati</taxon>
        <taxon>Actinomycetota</taxon>
        <taxon>Actinomycetes</taxon>
        <taxon>Glycomycetales</taxon>
        <taxon>Glycomycetaceae</taxon>
        <taxon>Stackebrandtia</taxon>
    </lineage>
</organism>
<evidence type="ECO:0000256" key="1">
    <source>
        <dbReference type="ARBA" id="ARBA00011073"/>
    </source>
</evidence>
<dbReference type="InterPro" id="IPR010259">
    <property type="entry name" value="S8pro/Inhibitor_I9"/>
</dbReference>
<dbReference type="PANTHER" id="PTHR43806:SF11">
    <property type="entry name" value="CEREVISIN-RELATED"/>
    <property type="match status" value="1"/>
</dbReference>
<dbReference type="InterPro" id="IPR000601">
    <property type="entry name" value="PKD_dom"/>
</dbReference>
<dbReference type="GO" id="GO:0006508">
    <property type="term" value="P:proteolysis"/>
    <property type="evidence" value="ECO:0007669"/>
    <property type="project" value="UniProtKB-KW"/>
</dbReference>
<keyword evidence="6" id="KW-0732">Signal</keyword>
<dbReference type="GO" id="GO:0005615">
    <property type="term" value="C:extracellular space"/>
    <property type="evidence" value="ECO:0007669"/>
    <property type="project" value="TreeGrafter"/>
</dbReference>
<feature type="domain" description="PKD" evidence="7">
    <location>
        <begin position="532"/>
        <end position="592"/>
    </location>
</feature>
<dbReference type="SUPFAM" id="SSF52743">
    <property type="entry name" value="Subtilisin-like"/>
    <property type="match status" value="1"/>
</dbReference>
<keyword evidence="2 5" id="KW-0645">Protease</keyword>
<evidence type="ECO:0000313" key="9">
    <source>
        <dbReference type="Proteomes" id="UP000321617"/>
    </source>
</evidence>
<dbReference type="PROSITE" id="PS50093">
    <property type="entry name" value="PKD"/>
    <property type="match status" value="1"/>
</dbReference>
<dbReference type="AlphaFoldDB" id="A0A562V3K0"/>
<dbReference type="PROSITE" id="PS51892">
    <property type="entry name" value="SUBTILASE"/>
    <property type="match status" value="1"/>
</dbReference>
<dbReference type="InterPro" id="IPR013783">
    <property type="entry name" value="Ig-like_fold"/>
</dbReference>
<dbReference type="EMBL" id="VLLL01000006">
    <property type="protein sequence ID" value="TWJ12479.1"/>
    <property type="molecule type" value="Genomic_DNA"/>
</dbReference>
<dbReference type="OrthoDB" id="9798386at2"/>
<feature type="active site" description="Charge relay system" evidence="5">
    <location>
        <position position="194"/>
    </location>
</feature>